<gene>
    <name evidence="2" type="ORF">JDV02_005805</name>
</gene>
<dbReference type="EMBL" id="CP086358">
    <property type="protein sequence ID" value="UNI19627.1"/>
    <property type="molecule type" value="Genomic_DNA"/>
</dbReference>
<accession>A0A9Q8QJA2</accession>
<dbReference type="AlphaFoldDB" id="A0A9Q8QJA2"/>
<dbReference type="Proteomes" id="UP000829364">
    <property type="component" value="Chromosome 5"/>
</dbReference>
<protein>
    <submittedName>
        <fullName evidence="2">Uncharacterized protein</fullName>
    </submittedName>
</protein>
<name>A0A9Q8QJA2_9HYPO</name>
<feature type="signal peptide" evidence="1">
    <location>
        <begin position="1"/>
        <end position="17"/>
    </location>
</feature>
<evidence type="ECO:0000313" key="2">
    <source>
        <dbReference type="EMBL" id="UNI19627.1"/>
    </source>
</evidence>
<dbReference type="KEGG" id="ptkz:JDV02_005805"/>
<dbReference type="GeneID" id="72067754"/>
<organism evidence="2 3">
    <name type="scientific">Purpureocillium takamizusanense</name>
    <dbReference type="NCBI Taxonomy" id="2060973"/>
    <lineage>
        <taxon>Eukaryota</taxon>
        <taxon>Fungi</taxon>
        <taxon>Dikarya</taxon>
        <taxon>Ascomycota</taxon>
        <taxon>Pezizomycotina</taxon>
        <taxon>Sordariomycetes</taxon>
        <taxon>Hypocreomycetidae</taxon>
        <taxon>Hypocreales</taxon>
        <taxon>Ophiocordycipitaceae</taxon>
        <taxon>Purpureocillium</taxon>
    </lineage>
</organism>
<feature type="chain" id="PRO_5040309848" evidence="1">
    <location>
        <begin position="18"/>
        <end position="68"/>
    </location>
</feature>
<evidence type="ECO:0000256" key="1">
    <source>
        <dbReference type="SAM" id="SignalP"/>
    </source>
</evidence>
<keyword evidence="1" id="KW-0732">Signal</keyword>
<keyword evidence="3" id="KW-1185">Reference proteome</keyword>
<evidence type="ECO:0000313" key="3">
    <source>
        <dbReference type="Proteomes" id="UP000829364"/>
    </source>
</evidence>
<sequence length="68" mass="7498">MKFALFASALFAAAGLASPVDKHLILYTYESGQDFVDRDFQVRSIIKAATGTEDWICTRALPPTCYPP</sequence>
<dbReference type="RefSeq" id="XP_047843108.1">
    <property type="nucleotide sequence ID" value="XM_047987124.1"/>
</dbReference>
<reference evidence="2" key="1">
    <citation type="submission" date="2021-11" db="EMBL/GenBank/DDBJ databases">
        <title>Purpureocillium_takamizusanense_genome.</title>
        <authorList>
            <person name="Nguyen N.-H."/>
        </authorList>
    </citation>
    <scope>NUCLEOTIDE SEQUENCE</scope>
    <source>
        <strain evidence="2">PT3</strain>
    </source>
</reference>
<dbReference type="OrthoDB" id="3434980at2759"/>
<proteinExistence type="predicted"/>